<reference evidence="2" key="1">
    <citation type="journal article" date="2021" name="Proc. Natl. Acad. Sci. U.S.A.">
        <title>A Catalog of Tens of Thousands of Viruses from Human Metagenomes Reveals Hidden Associations with Chronic Diseases.</title>
        <authorList>
            <person name="Tisza M.J."/>
            <person name="Buck C.B."/>
        </authorList>
    </citation>
    <scope>NUCLEOTIDE SEQUENCE</scope>
    <source>
        <strain evidence="2">Ctoyo6</strain>
    </source>
</reference>
<dbReference type="EMBL" id="BK015998">
    <property type="protein sequence ID" value="DAF88923.1"/>
    <property type="molecule type" value="Genomic_DNA"/>
</dbReference>
<proteinExistence type="predicted"/>
<organism evidence="2">
    <name type="scientific">Siphoviridae sp. ctoyo6</name>
    <dbReference type="NCBI Taxonomy" id="2825674"/>
    <lineage>
        <taxon>Viruses</taxon>
        <taxon>Duplodnaviria</taxon>
        <taxon>Heunggongvirae</taxon>
        <taxon>Uroviricota</taxon>
        <taxon>Caudoviricetes</taxon>
    </lineage>
</organism>
<accession>A0A8S5U396</accession>
<evidence type="ECO:0000313" key="2">
    <source>
        <dbReference type="EMBL" id="DAF88923.1"/>
    </source>
</evidence>
<dbReference type="InterPro" id="IPR041301">
    <property type="entry name" value="PBECR3"/>
</dbReference>
<dbReference type="Pfam" id="PF18812">
    <property type="entry name" value="PBECR3"/>
    <property type="match status" value="1"/>
</dbReference>
<evidence type="ECO:0000259" key="1">
    <source>
        <dbReference type="Pfam" id="PF18812"/>
    </source>
</evidence>
<name>A0A8S5U396_9CAUD</name>
<feature type="domain" description="Phage-Barnase-EndoU-ColicinE5/D-RelE like nuclease 3" evidence="1">
    <location>
        <begin position="43"/>
        <end position="133"/>
    </location>
</feature>
<sequence>MINSLDISAFENGKKFISLGKIRPEIVSFLIEKEPSLSGQLNSETEILFWKDRLRHTELHKDDFFSDNEFYNCLERIPFIISNPDYISVHKKDNSISFIKDFSAHVSVAIRISSSGSLSYRTMYPITDAQLNNYISKGSSWKWNEPQNT</sequence>
<protein>
    <submittedName>
        <fullName evidence="2">Nuclease</fullName>
    </submittedName>
</protein>